<feature type="compositionally biased region" description="Basic and acidic residues" evidence="1">
    <location>
        <begin position="222"/>
        <end position="240"/>
    </location>
</feature>
<dbReference type="Proteomes" id="UP000436138">
    <property type="component" value="Chromosome"/>
</dbReference>
<dbReference type="RefSeq" id="WP_158930521.1">
    <property type="nucleotide sequence ID" value="NZ_CP047020.1"/>
</dbReference>
<protein>
    <submittedName>
        <fullName evidence="2">Uncharacterized protein</fullName>
    </submittedName>
</protein>
<evidence type="ECO:0000313" key="2">
    <source>
        <dbReference type="EMBL" id="QHA06015.1"/>
    </source>
</evidence>
<dbReference type="EMBL" id="CP047020">
    <property type="protein sequence ID" value="QHA06015.1"/>
    <property type="molecule type" value="Genomic_DNA"/>
</dbReference>
<accession>A0A6I6NAR6</accession>
<sequence>MEPAADDGEDRLNADIEEFATHDRKGGWARALLIARRVKPDEGHGVGFEQESTKRFDRTVFRRISAREFARRSHTSHKRVMAFHEAWKRAAADKRVPSIDELEPGRHVDLPDEEEVPFFGEHGYYRSYEARMNNGERRQAIEQEAERAGIKPGSPVYVAQQPKALKTAILADATTRAAAQEALAEFERREARADLEDRVAARQAAREDDRERDVDQALPGRRAHEEEAAEVERAVRTASREASEPDVALQVFTEMTEVRLATLRTLSLLQRHQVQFTGDRTRAITDLCTASEAAIAFIRDLTAGPYTALNDDALQAFLDESEKKLR</sequence>
<dbReference type="KEGG" id="sbro:GQF42_24430"/>
<keyword evidence="3" id="KW-1185">Reference proteome</keyword>
<reference evidence="2 3" key="1">
    <citation type="submission" date="2019-12" db="EMBL/GenBank/DDBJ databases">
        <title>Streptomyces sp. strain T44 isolated from rhizosphere soil of Broussonetia papyrifera.</title>
        <authorList>
            <person name="Mo P."/>
        </authorList>
    </citation>
    <scope>NUCLEOTIDE SEQUENCE [LARGE SCALE GENOMIC DNA]</scope>
    <source>
        <strain evidence="2 3">T44</strain>
    </source>
</reference>
<gene>
    <name evidence="2" type="ORF">GQF42_24430</name>
</gene>
<proteinExistence type="predicted"/>
<dbReference type="AlphaFoldDB" id="A0A6I6NAR6"/>
<feature type="region of interest" description="Disordered" evidence="1">
    <location>
        <begin position="199"/>
        <end position="240"/>
    </location>
</feature>
<organism evidence="2 3">
    <name type="scientific">Streptomyces broussonetiae</name>
    <dbReference type="NCBI Taxonomy" id="2686304"/>
    <lineage>
        <taxon>Bacteria</taxon>
        <taxon>Bacillati</taxon>
        <taxon>Actinomycetota</taxon>
        <taxon>Actinomycetes</taxon>
        <taxon>Kitasatosporales</taxon>
        <taxon>Streptomycetaceae</taxon>
        <taxon>Streptomyces</taxon>
    </lineage>
</organism>
<evidence type="ECO:0000313" key="3">
    <source>
        <dbReference type="Proteomes" id="UP000436138"/>
    </source>
</evidence>
<feature type="compositionally biased region" description="Basic and acidic residues" evidence="1">
    <location>
        <begin position="199"/>
        <end position="215"/>
    </location>
</feature>
<name>A0A6I6NAR6_9ACTN</name>
<evidence type="ECO:0000256" key="1">
    <source>
        <dbReference type="SAM" id="MobiDB-lite"/>
    </source>
</evidence>